<dbReference type="Proteomes" id="UP000529637">
    <property type="component" value="Unassembled WGS sequence"/>
</dbReference>
<evidence type="ECO:0000313" key="2">
    <source>
        <dbReference type="Proteomes" id="UP000529637"/>
    </source>
</evidence>
<organism evidence="1 2">
    <name type="scientific">Piscinibacter koreensis</name>
    <dbReference type="NCBI Taxonomy" id="2742824"/>
    <lineage>
        <taxon>Bacteria</taxon>
        <taxon>Pseudomonadati</taxon>
        <taxon>Pseudomonadota</taxon>
        <taxon>Betaproteobacteria</taxon>
        <taxon>Burkholderiales</taxon>
        <taxon>Sphaerotilaceae</taxon>
        <taxon>Piscinibacter</taxon>
    </lineage>
</organism>
<keyword evidence="2" id="KW-1185">Reference proteome</keyword>
<proteinExistence type="predicted"/>
<accession>A0A7Y6TZ33</accession>
<name>A0A7Y6TZ33_9BURK</name>
<protein>
    <submittedName>
        <fullName evidence="1">Uncharacterized protein</fullName>
    </submittedName>
</protein>
<reference evidence="1 2" key="1">
    <citation type="submission" date="2020-06" db="EMBL/GenBank/DDBJ databases">
        <title>Schlegella sp. ID0723 isolated from air conditioner.</title>
        <authorList>
            <person name="Kim D.Y."/>
            <person name="Kim D.-U."/>
        </authorList>
    </citation>
    <scope>NUCLEOTIDE SEQUENCE [LARGE SCALE GENOMIC DNA]</scope>
    <source>
        <strain evidence="1 2">ID0723</strain>
    </source>
</reference>
<dbReference type="AlphaFoldDB" id="A0A7Y6TZ33"/>
<dbReference type="EMBL" id="JABWMJ010000015">
    <property type="protein sequence ID" value="NUZ08691.1"/>
    <property type="molecule type" value="Genomic_DNA"/>
</dbReference>
<comment type="caution">
    <text evidence="1">The sequence shown here is derived from an EMBL/GenBank/DDBJ whole genome shotgun (WGS) entry which is preliminary data.</text>
</comment>
<dbReference type="RefSeq" id="WP_176071550.1">
    <property type="nucleotide sequence ID" value="NZ_JABWMJ010000015.1"/>
</dbReference>
<sequence>MTMNVEALQIIELDAARAPAPMVDHYIELVRNSTGECAADVAEYAAALLLKLEHLASSQRAAAVDPSLPQVFLAPWLELTLASLKDAA</sequence>
<evidence type="ECO:0000313" key="1">
    <source>
        <dbReference type="EMBL" id="NUZ08691.1"/>
    </source>
</evidence>
<gene>
    <name evidence="1" type="ORF">HQN59_23375</name>
</gene>